<proteinExistence type="predicted"/>
<reference evidence="2 3" key="1">
    <citation type="submission" date="2019-10" db="EMBL/GenBank/DDBJ databases">
        <title>New species of Slilvanegrellaceae.</title>
        <authorList>
            <person name="Pitt A."/>
            <person name="Hahn M.W."/>
        </authorList>
    </citation>
    <scope>NUCLEOTIDE SEQUENCE [LARGE SCALE GENOMIC DNA]</scope>
    <source>
        <strain evidence="2 3">SP-Ram-0.45-NSY-1</strain>
    </source>
</reference>
<keyword evidence="3" id="KW-1185">Reference proteome</keyword>
<keyword evidence="1" id="KW-1133">Transmembrane helix</keyword>
<dbReference type="AlphaFoldDB" id="A0A6N6VZU2"/>
<protein>
    <submittedName>
        <fullName evidence="2">Uncharacterized protein</fullName>
    </submittedName>
</protein>
<keyword evidence="1" id="KW-0812">Transmembrane</keyword>
<organism evidence="2 3">
    <name type="scientific">Silvanigrella paludirubra</name>
    <dbReference type="NCBI Taxonomy" id="2499159"/>
    <lineage>
        <taxon>Bacteria</taxon>
        <taxon>Pseudomonadati</taxon>
        <taxon>Bdellovibrionota</taxon>
        <taxon>Oligoflexia</taxon>
        <taxon>Silvanigrellales</taxon>
        <taxon>Silvanigrellaceae</taxon>
        <taxon>Silvanigrella</taxon>
    </lineage>
</organism>
<evidence type="ECO:0000313" key="2">
    <source>
        <dbReference type="EMBL" id="KAB8040886.1"/>
    </source>
</evidence>
<comment type="caution">
    <text evidence="2">The sequence shown here is derived from an EMBL/GenBank/DDBJ whole genome shotgun (WGS) entry which is preliminary data.</text>
</comment>
<evidence type="ECO:0000313" key="3">
    <source>
        <dbReference type="Proteomes" id="UP000437748"/>
    </source>
</evidence>
<dbReference type="Proteomes" id="UP000437748">
    <property type="component" value="Unassembled WGS sequence"/>
</dbReference>
<evidence type="ECO:0000256" key="1">
    <source>
        <dbReference type="SAM" id="Phobius"/>
    </source>
</evidence>
<name>A0A6N6VZU2_9BACT</name>
<dbReference type="RefSeq" id="WP_153418408.1">
    <property type="nucleotide sequence ID" value="NZ_WFLM01000001.1"/>
</dbReference>
<dbReference type="EMBL" id="WFLM01000001">
    <property type="protein sequence ID" value="KAB8040886.1"/>
    <property type="molecule type" value="Genomic_DNA"/>
</dbReference>
<dbReference type="OrthoDB" id="1650177at2"/>
<accession>A0A6N6VZU2</accession>
<keyword evidence="1" id="KW-0472">Membrane</keyword>
<sequence>MKLYLILKIIIILNSCLIMMSVNAAFEVIYYARDCTQVKYHGFNTRYNKIYKGYVTSPIFDGRSNTFEFKSMDMNFKIFLEDTGNWALNAYLGSPDLNQDEWPYIKLNKTQIQVHGMYPKILMYSNHDGIYILDQDNNTFELMNWGHNALTGKKISYQDTNIDSYDYANYE</sequence>
<feature type="transmembrane region" description="Helical" evidence="1">
    <location>
        <begin position="6"/>
        <end position="32"/>
    </location>
</feature>
<gene>
    <name evidence="2" type="ORF">GCL60_02860</name>
</gene>